<reference evidence="6 7" key="2">
    <citation type="submission" date="2021-10" db="EMBL/GenBank/DDBJ databases">
        <authorList>
            <person name="Piombo E."/>
        </authorList>
    </citation>
    <scope>NUCLEOTIDE SEQUENCE [LARGE SCALE GENOMIC DNA]</scope>
</reference>
<dbReference type="OrthoDB" id="514823at2759"/>
<accession>A0A9N9ZEK5</accession>
<dbReference type="GO" id="GO:0006297">
    <property type="term" value="P:nucleotide-excision repair, DNA gap filling"/>
    <property type="evidence" value="ECO:0007669"/>
    <property type="project" value="TreeGrafter"/>
</dbReference>
<dbReference type="PANTHER" id="PTHR17598">
    <property type="entry name" value="DNA POLYMERASE DELTA SUBUNIT 3"/>
    <property type="match status" value="1"/>
</dbReference>
<keyword evidence="4" id="KW-0539">Nucleus</keyword>
<feature type="region of interest" description="Disordered" evidence="5">
    <location>
        <begin position="162"/>
        <end position="453"/>
    </location>
</feature>
<dbReference type="Pfam" id="PF09507">
    <property type="entry name" value="CDC27"/>
    <property type="match status" value="1"/>
</dbReference>
<evidence type="ECO:0000313" key="7">
    <source>
        <dbReference type="Proteomes" id="UP000775872"/>
    </source>
</evidence>
<feature type="compositionally biased region" description="Basic and acidic residues" evidence="5">
    <location>
        <begin position="295"/>
        <end position="322"/>
    </location>
</feature>
<feature type="compositionally biased region" description="Basic residues" evidence="5">
    <location>
        <begin position="371"/>
        <end position="381"/>
    </location>
</feature>
<feature type="region of interest" description="Disordered" evidence="5">
    <location>
        <begin position="68"/>
        <end position="90"/>
    </location>
</feature>
<feature type="compositionally biased region" description="Low complexity" evidence="5">
    <location>
        <begin position="226"/>
        <end position="248"/>
    </location>
</feature>
<evidence type="ECO:0000256" key="1">
    <source>
        <dbReference type="ARBA" id="ARBA00004123"/>
    </source>
</evidence>
<proteinExistence type="predicted"/>
<dbReference type="PANTHER" id="PTHR17598:SF13">
    <property type="entry name" value="DNA POLYMERASE DELTA SUBUNIT 3"/>
    <property type="match status" value="1"/>
</dbReference>
<dbReference type="EMBL" id="CABFOC020000048">
    <property type="protein sequence ID" value="CAH0054184.1"/>
    <property type="molecule type" value="Genomic_DNA"/>
</dbReference>
<evidence type="ECO:0000256" key="5">
    <source>
        <dbReference type="SAM" id="MobiDB-lite"/>
    </source>
</evidence>
<dbReference type="GO" id="GO:1904161">
    <property type="term" value="P:DNA synthesis involved in UV-damage excision repair"/>
    <property type="evidence" value="ECO:0007669"/>
    <property type="project" value="TreeGrafter"/>
</dbReference>
<dbReference type="Gene3D" id="3.90.1030.20">
    <property type="entry name" value="DNA polymerase delta, p66 (Cdc27) subunit, wHTH domain"/>
    <property type="match status" value="1"/>
</dbReference>
<dbReference type="InterPro" id="IPR019038">
    <property type="entry name" value="POLD3"/>
</dbReference>
<name>A0A9N9ZEK5_9HYPO</name>
<keyword evidence="7" id="KW-1185">Reference proteome</keyword>
<keyword evidence="3" id="KW-0235">DNA replication</keyword>
<feature type="compositionally biased region" description="Low complexity" evidence="5">
    <location>
        <begin position="181"/>
        <end position="202"/>
    </location>
</feature>
<dbReference type="GO" id="GO:0043625">
    <property type="term" value="C:delta DNA polymerase complex"/>
    <property type="evidence" value="ECO:0007669"/>
    <property type="project" value="InterPro"/>
</dbReference>
<organism evidence="6 7">
    <name type="scientific">Clonostachys solani</name>
    <dbReference type="NCBI Taxonomy" id="160281"/>
    <lineage>
        <taxon>Eukaryota</taxon>
        <taxon>Fungi</taxon>
        <taxon>Dikarya</taxon>
        <taxon>Ascomycota</taxon>
        <taxon>Pezizomycotina</taxon>
        <taxon>Sordariomycetes</taxon>
        <taxon>Hypocreomycetidae</taxon>
        <taxon>Hypocreales</taxon>
        <taxon>Bionectriaceae</taxon>
        <taxon>Clonostachys</taxon>
    </lineage>
</organism>
<dbReference type="Proteomes" id="UP000775872">
    <property type="component" value="Unassembled WGS sequence"/>
</dbReference>
<evidence type="ECO:0000313" key="6">
    <source>
        <dbReference type="EMBL" id="CAH0054184.1"/>
    </source>
</evidence>
<evidence type="ECO:0000256" key="2">
    <source>
        <dbReference type="ARBA" id="ARBA00017589"/>
    </source>
</evidence>
<feature type="compositionally biased region" description="Acidic residues" evidence="5">
    <location>
        <begin position="278"/>
        <end position="294"/>
    </location>
</feature>
<protein>
    <recommendedName>
        <fullName evidence="2">DNA polymerase delta subunit 3</fullName>
    </recommendedName>
</protein>
<comment type="subcellular location">
    <subcellularLocation>
        <location evidence="1">Nucleus</location>
    </subcellularLocation>
</comment>
<dbReference type="InterPro" id="IPR041913">
    <property type="entry name" value="POLD3_sf"/>
</dbReference>
<reference evidence="7" key="1">
    <citation type="submission" date="2019-06" db="EMBL/GenBank/DDBJ databases">
        <authorList>
            <person name="Broberg M."/>
        </authorList>
    </citation>
    <scope>NUCLEOTIDE SEQUENCE [LARGE SCALE GENOMIC DNA]</scope>
</reference>
<dbReference type="GO" id="GO:0006271">
    <property type="term" value="P:DNA strand elongation involved in DNA replication"/>
    <property type="evidence" value="ECO:0007669"/>
    <property type="project" value="TreeGrafter"/>
</dbReference>
<comment type="caution">
    <text evidence="6">The sequence shown here is derived from an EMBL/GenBank/DDBJ whole genome shotgun (WGS) entry which is preliminary data.</text>
</comment>
<dbReference type="GO" id="GO:0003887">
    <property type="term" value="F:DNA-directed DNA polymerase activity"/>
    <property type="evidence" value="ECO:0007669"/>
    <property type="project" value="TreeGrafter"/>
</dbReference>
<gene>
    <name evidence="6" type="ORF">CSOL1703_00015655</name>
</gene>
<sequence>MDEYKKFLADRLLSDEQPITYRLLSRALGIHVNTAKEMLYDYHTYQNGIKAESIHATYVVYGTKTQNNTAEDGDVEMSSSMPEHEPLSETVPTTTLALVGQENLEAALAEYQEVASIHVYSLAPGSQRDVSLLYDVAKSLAEYTSKEDPLTAGEKYGTIRNLNVTRRDRQARPKPGASTSQPTKAQPAKAQPPKAQPIVPIKSEPAAAKKPSPFEVAAAAAKLKKQPTSQTPSSSETPTSSASKPAPALKRGGSGSIMQSFAKAKPPKPKPEPKKEEDTEMALSDDGEADDEDIAQEKAEYKDSDAVRKSRKQREEELRRMMEEDDEDEKSEEEPADEEMEEAPEPEPEPEEEPKEKEKEPTEVTTTTTNGRRRGRRKVMKKERVMDEQGYLVTIQKPGWESFSEDEAPPPKKPAIGSSVSSTPASSGGKAKKPTGKGAQGNIMSFFAKKSYH</sequence>
<evidence type="ECO:0000256" key="4">
    <source>
        <dbReference type="ARBA" id="ARBA00023242"/>
    </source>
</evidence>
<evidence type="ECO:0000256" key="3">
    <source>
        <dbReference type="ARBA" id="ARBA00022705"/>
    </source>
</evidence>
<feature type="compositionally biased region" description="Low complexity" evidence="5">
    <location>
        <begin position="417"/>
        <end position="429"/>
    </location>
</feature>
<dbReference type="AlphaFoldDB" id="A0A9N9ZEK5"/>
<feature type="compositionally biased region" description="Acidic residues" evidence="5">
    <location>
        <begin position="323"/>
        <end position="353"/>
    </location>
</feature>